<dbReference type="Pfam" id="PF14284">
    <property type="entry name" value="PcfJ"/>
    <property type="match status" value="1"/>
</dbReference>
<organism evidence="1 2">
    <name type="scientific">Mitsuokella multacida</name>
    <dbReference type="NCBI Taxonomy" id="52226"/>
    <lineage>
        <taxon>Bacteria</taxon>
        <taxon>Bacillati</taxon>
        <taxon>Bacillota</taxon>
        <taxon>Negativicutes</taxon>
        <taxon>Selenomonadales</taxon>
        <taxon>Selenomonadaceae</taxon>
        <taxon>Mitsuokella</taxon>
    </lineage>
</organism>
<comment type="caution">
    <text evidence="1">The sequence shown here is derived from an EMBL/GenBank/DDBJ whole genome shotgun (WGS) entry which is preliminary data.</text>
</comment>
<dbReference type="RefSeq" id="WP_118174485.1">
    <property type="nucleotide sequence ID" value="NZ_JAQEAO010000018.1"/>
</dbReference>
<name>A0A414NZS7_9FIRM</name>
<reference evidence="1 2" key="1">
    <citation type="submission" date="2018-08" db="EMBL/GenBank/DDBJ databases">
        <title>A genome reference for cultivated species of the human gut microbiota.</title>
        <authorList>
            <person name="Zou Y."/>
            <person name="Xue W."/>
            <person name="Luo G."/>
        </authorList>
    </citation>
    <scope>NUCLEOTIDE SEQUENCE [LARGE SCALE GENOMIC DNA]</scope>
    <source>
        <strain evidence="1 2">AM25-21AC</strain>
    </source>
</reference>
<sequence>MSEQHVPKTVEEVQEHFSPELDEENVARIRENMPHHLWVCSAEDRHRAWCDSCGSFVRIDKSRHRGRTICPACLHEAEVIHTWRGCKTLRDRMLLYIYGTSAIDTEILTVQAVYVEMDWGPAYEDGVMPWQVEPDICVDSRSVFVYGKGAATIRPAGGCRVYNAARPIQYEICKPAGPRWYVYMNMGYAGLPFYVDTDSLDEAVAKTPFRYIWEAVGDDFLHWGMRGAYLRFFTMVARYPFATECLAKLGQLTREYLFEYSERNNRCGHTSINWRGKTVAKVLRGSLTKVEKRWLRETSYRNTLFLEAWQYLRRGGCQSISMMDMVRYGMVSVNLLEKLSAVIKLPRLLRYLKRQQERNGGREITVDVYRDYIWDCRRLGIDLTEKSNLMPRNLLEMHRMYHEQVAEMLRLEEERHRIEQGVMKLRQDKTKEKAWQKRRKAIIRKYSFEAGGMTIYVPQHLKELITEGAAMHSCVGGYVDRVAAGETIVVFIRKADDLKERIGTMEIAACGSHIVQARAKFNRPLPPEAQAFVDQFNAVKIERRERESA</sequence>
<evidence type="ECO:0000313" key="1">
    <source>
        <dbReference type="EMBL" id="RHF53446.1"/>
    </source>
</evidence>
<accession>A0A414NZS7</accession>
<evidence type="ECO:0000313" key="2">
    <source>
        <dbReference type="Proteomes" id="UP000283442"/>
    </source>
</evidence>
<dbReference type="OrthoDB" id="1660386at2"/>
<dbReference type="Proteomes" id="UP000283442">
    <property type="component" value="Unassembled WGS sequence"/>
</dbReference>
<dbReference type="AlphaFoldDB" id="A0A414NZS7"/>
<protein>
    <recommendedName>
        <fullName evidence="3">PcfJ-like protein</fullName>
    </recommendedName>
</protein>
<proteinExistence type="predicted"/>
<dbReference type="EMBL" id="QRHE01000001">
    <property type="protein sequence ID" value="RHF53446.1"/>
    <property type="molecule type" value="Genomic_DNA"/>
</dbReference>
<dbReference type="InterPro" id="IPR025586">
    <property type="entry name" value="PcfJ"/>
</dbReference>
<evidence type="ECO:0008006" key="3">
    <source>
        <dbReference type="Google" id="ProtNLM"/>
    </source>
</evidence>
<gene>
    <name evidence="1" type="ORF">DW674_00870</name>
</gene>